<evidence type="ECO:0000313" key="5">
    <source>
        <dbReference type="EMBL" id="MFI6499345.1"/>
    </source>
</evidence>
<dbReference type="PROSITE" id="PS50893">
    <property type="entry name" value="ABC_TRANSPORTER_2"/>
    <property type="match status" value="1"/>
</dbReference>
<feature type="domain" description="ABC transporter" evidence="4">
    <location>
        <begin position="3"/>
        <end position="221"/>
    </location>
</feature>
<dbReference type="InterPro" id="IPR003439">
    <property type="entry name" value="ABC_transporter-like_ATP-bd"/>
</dbReference>
<dbReference type="Proteomes" id="UP001612741">
    <property type="component" value="Unassembled WGS sequence"/>
</dbReference>
<keyword evidence="2" id="KW-0547">Nucleotide-binding</keyword>
<evidence type="ECO:0000259" key="4">
    <source>
        <dbReference type="PROSITE" id="PS50893"/>
    </source>
</evidence>
<dbReference type="GO" id="GO:0005524">
    <property type="term" value="F:ATP binding"/>
    <property type="evidence" value="ECO:0007669"/>
    <property type="project" value="UniProtKB-KW"/>
</dbReference>
<dbReference type="EMBL" id="JBITGY010000004">
    <property type="protein sequence ID" value="MFI6499345.1"/>
    <property type="molecule type" value="Genomic_DNA"/>
</dbReference>
<dbReference type="CDD" id="cd03293">
    <property type="entry name" value="ABC_NrtD_SsuB_transporters"/>
    <property type="match status" value="1"/>
</dbReference>
<dbReference type="Gene3D" id="3.40.50.300">
    <property type="entry name" value="P-loop containing nucleotide triphosphate hydrolases"/>
    <property type="match status" value="1"/>
</dbReference>
<keyword evidence="6" id="KW-1185">Reference proteome</keyword>
<keyword evidence="3 5" id="KW-0067">ATP-binding</keyword>
<accession>A0ABW7YTV4</accession>
<evidence type="ECO:0000256" key="1">
    <source>
        <dbReference type="ARBA" id="ARBA00022448"/>
    </source>
</evidence>
<evidence type="ECO:0000256" key="2">
    <source>
        <dbReference type="ARBA" id="ARBA00022741"/>
    </source>
</evidence>
<keyword evidence="1" id="KW-0813">Transport</keyword>
<dbReference type="PANTHER" id="PTHR42788">
    <property type="entry name" value="TAURINE IMPORT ATP-BINDING PROTEIN-RELATED"/>
    <property type="match status" value="1"/>
</dbReference>
<dbReference type="SMART" id="SM00382">
    <property type="entry name" value="AAA"/>
    <property type="match status" value="1"/>
</dbReference>
<evidence type="ECO:0000256" key="3">
    <source>
        <dbReference type="ARBA" id="ARBA00022840"/>
    </source>
</evidence>
<dbReference type="PANTHER" id="PTHR42788:SF13">
    <property type="entry name" value="ALIPHATIC SULFONATES IMPORT ATP-BINDING PROTEIN SSUB"/>
    <property type="match status" value="1"/>
</dbReference>
<dbReference type="InterPro" id="IPR027417">
    <property type="entry name" value="P-loop_NTPase"/>
</dbReference>
<dbReference type="InterPro" id="IPR050166">
    <property type="entry name" value="ABC_transporter_ATP-bind"/>
</dbReference>
<dbReference type="SUPFAM" id="SSF52540">
    <property type="entry name" value="P-loop containing nucleoside triphosphate hydrolases"/>
    <property type="match status" value="1"/>
</dbReference>
<dbReference type="RefSeq" id="WP_397082565.1">
    <property type="nucleotide sequence ID" value="NZ_JBITGY010000004.1"/>
</dbReference>
<sequence length="221" mass="23825">MKIQINHVTKHFGSLTVLSDISLEVRQGDFLTVTGPGGCGKSTLLDLITGLLVPDGGEILIDGSPVRGPGLAPGVVFQQHALFPWRTALANVEFGLEPRDLRPRERAELARHYLDLVGMGAAGERYPHELSGGARRRIAIARSLAFDPGVLVVDEPFATLDSRTRQALREEMASIWERTGLTVVFATRSLDEAAYLGSRVAIMTSSPGRVVSVSERAVSLA</sequence>
<gene>
    <name evidence="5" type="ORF">ACIBG2_18300</name>
</gene>
<reference evidence="5 6" key="1">
    <citation type="submission" date="2024-10" db="EMBL/GenBank/DDBJ databases">
        <title>The Natural Products Discovery Center: Release of the First 8490 Sequenced Strains for Exploring Actinobacteria Biosynthetic Diversity.</title>
        <authorList>
            <person name="Kalkreuter E."/>
            <person name="Kautsar S.A."/>
            <person name="Yang D."/>
            <person name="Bader C.D."/>
            <person name="Teijaro C.N."/>
            <person name="Fluegel L."/>
            <person name="Davis C.M."/>
            <person name="Simpson J.R."/>
            <person name="Lauterbach L."/>
            <person name="Steele A.D."/>
            <person name="Gui C."/>
            <person name="Meng S."/>
            <person name="Li G."/>
            <person name="Viehrig K."/>
            <person name="Ye F."/>
            <person name="Su P."/>
            <person name="Kiefer A.F."/>
            <person name="Nichols A."/>
            <person name="Cepeda A.J."/>
            <person name="Yan W."/>
            <person name="Fan B."/>
            <person name="Jiang Y."/>
            <person name="Adhikari A."/>
            <person name="Zheng C.-J."/>
            <person name="Schuster L."/>
            <person name="Cowan T.M."/>
            <person name="Smanski M.J."/>
            <person name="Chevrette M.G."/>
            <person name="De Carvalho L.P.S."/>
            <person name="Shen B."/>
        </authorList>
    </citation>
    <scope>NUCLEOTIDE SEQUENCE [LARGE SCALE GENOMIC DNA]</scope>
    <source>
        <strain evidence="5 6">NPDC050545</strain>
    </source>
</reference>
<dbReference type="Pfam" id="PF00005">
    <property type="entry name" value="ABC_tran"/>
    <property type="match status" value="1"/>
</dbReference>
<proteinExistence type="predicted"/>
<evidence type="ECO:0000313" key="6">
    <source>
        <dbReference type="Proteomes" id="UP001612741"/>
    </source>
</evidence>
<organism evidence="5 6">
    <name type="scientific">Nonomuraea typhae</name>
    <dbReference type="NCBI Taxonomy" id="2603600"/>
    <lineage>
        <taxon>Bacteria</taxon>
        <taxon>Bacillati</taxon>
        <taxon>Actinomycetota</taxon>
        <taxon>Actinomycetes</taxon>
        <taxon>Streptosporangiales</taxon>
        <taxon>Streptosporangiaceae</taxon>
        <taxon>Nonomuraea</taxon>
    </lineage>
</organism>
<dbReference type="InterPro" id="IPR003593">
    <property type="entry name" value="AAA+_ATPase"/>
</dbReference>
<protein>
    <submittedName>
        <fullName evidence="5">ABC transporter ATP-binding protein</fullName>
    </submittedName>
</protein>
<comment type="caution">
    <text evidence="5">The sequence shown here is derived from an EMBL/GenBank/DDBJ whole genome shotgun (WGS) entry which is preliminary data.</text>
</comment>
<name>A0ABW7YTV4_9ACTN</name>